<protein>
    <submittedName>
        <fullName evidence="4">Substrate-binding domain-containing protein</fullName>
    </submittedName>
</protein>
<evidence type="ECO:0000256" key="1">
    <source>
        <dbReference type="ARBA" id="ARBA00022729"/>
    </source>
</evidence>
<dbReference type="Proteomes" id="UP000594459">
    <property type="component" value="Chromosome"/>
</dbReference>
<reference evidence="4 5" key="1">
    <citation type="submission" date="2020-11" db="EMBL/GenBank/DDBJ databases">
        <title>The genome sequence of Erythrobacter sp. 6D36.</title>
        <authorList>
            <person name="Liu Y."/>
        </authorList>
    </citation>
    <scope>NUCLEOTIDE SEQUENCE [LARGE SCALE GENOMIC DNA]</scope>
    <source>
        <strain evidence="4 5">6D36</strain>
    </source>
</reference>
<dbReference type="SUPFAM" id="SSF53850">
    <property type="entry name" value="Periplasmic binding protein-like II"/>
    <property type="match status" value="1"/>
</dbReference>
<feature type="domain" description="PBP" evidence="3">
    <location>
        <begin position="26"/>
        <end position="303"/>
    </location>
</feature>
<organism evidence="4 5">
    <name type="scientific">Qipengyuania soli</name>
    <dbReference type="NCBI Taxonomy" id="2782568"/>
    <lineage>
        <taxon>Bacteria</taxon>
        <taxon>Pseudomonadati</taxon>
        <taxon>Pseudomonadota</taxon>
        <taxon>Alphaproteobacteria</taxon>
        <taxon>Sphingomonadales</taxon>
        <taxon>Erythrobacteraceae</taxon>
        <taxon>Qipengyuania</taxon>
    </lineage>
</organism>
<dbReference type="InterPro" id="IPR024370">
    <property type="entry name" value="PBP_domain"/>
</dbReference>
<sequence>MTKFKTIAFLAVSTVALAACGSNGGDSATRDSIRAAGSSTVYPFAKAVAEAFSRDNPNFKAPIIESIGSGAGIEAFCKGEGFETPDIANASRRMKASEFETCKTNGVTDIVEIQVGLDGIALASSKGGITMNLTPKIVYEALAAKPYGKDQTAKTWKDVDPSLPATPILVYGPPSTSGTRDALKELILEAGCKTDEATKALKETNEDEFKKICTEVRADGAYVDQGEQDNLIVQKIEGNKNAVGIFGYSYLEENADKVQGLTMNGVEPTYDNIASFEYPGARPLFMYVKKNHLDAVPGLKEYLAAWTKMWAKDGPLAKHGLVASPDDVMATSTKAATEYTLLDGSQLK</sequence>
<gene>
    <name evidence="4" type="ORF">IRL76_04815</name>
</gene>
<dbReference type="EMBL" id="CP064654">
    <property type="protein sequence ID" value="QPC99865.1"/>
    <property type="molecule type" value="Genomic_DNA"/>
</dbReference>
<dbReference type="InterPro" id="IPR050811">
    <property type="entry name" value="Phosphate_ABC_transporter"/>
</dbReference>
<evidence type="ECO:0000256" key="2">
    <source>
        <dbReference type="SAM" id="SignalP"/>
    </source>
</evidence>
<dbReference type="KEGG" id="qso:IRL76_04815"/>
<dbReference type="PROSITE" id="PS51257">
    <property type="entry name" value="PROKAR_LIPOPROTEIN"/>
    <property type="match status" value="1"/>
</dbReference>
<dbReference type="RefSeq" id="WP_200983652.1">
    <property type="nucleotide sequence ID" value="NZ_CP064654.1"/>
</dbReference>
<dbReference type="PANTHER" id="PTHR30570:SF1">
    <property type="entry name" value="PHOSPHATE-BINDING PROTEIN PSTS"/>
    <property type="match status" value="1"/>
</dbReference>
<proteinExistence type="predicted"/>
<dbReference type="Gene3D" id="3.40.190.10">
    <property type="entry name" value="Periplasmic binding protein-like II"/>
    <property type="match status" value="2"/>
</dbReference>
<dbReference type="Pfam" id="PF12849">
    <property type="entry name" value="PBP_like_2"/>
    <property type="match status" value="1"/>
</dbReference>
<name>A0A7S8F689_9SPHN</name>
<keyword evidence="5" id="KW-1185">Reference proteome</keyword>
<keyword evidence="1 2" id="KW-0732">Signal</keyword>
<feature type="signal peptide" evidence="2">
    <location>
        <begin position="1"/>
        <end position="18"/>
    </location>
</feature>
<evidence type="ECO:0000313" key="5">
    <source>
        <dbReference type="Proteomes" id="UP000594459"/>
    </source>
</evidence>
<dbReference type="PANTHER" id="PTHR30570">
    <property type="entry name" value="PERIPLASMIC PHOSPHATE BINDING COMPONENT OF PHOSPHATE ABC TRANSPORTER"/>
    <property type="match status" value="1"/>
</dbReference>
<evidence type="ECO:0000259" key="3">
    <source>
        <dbReference type="Pfam" id="PF12849"/>
    </source>
</evidence>
<dbReference type="AlphaFoldDB" id="A0A7S8F689"/>
<evidence type="ECO:0000313" key="4">
    <source>
        <dbReference type="EMBL" id="QPC99865.1"/>
    </source>
</evidence>
<accession>A0A7S8F689</accession>
<feature type="chain" id="PRO_5032442707" evidence="2">
    <location>
        <begin position="19"/>
        <end position="348"/>
    </location>
</feature>